<feature type="transmembrane region" description="Helical" evidence="2">
    <location>
        <begin position="110"/>
        <end position="134"/>
    </location>
</feature>
<feature type="transmembrane region" description="Helical" evidence="2">
    <location>
        <begin position="206"/>
        <end position="228"/>
    </location>
</feature>
<evidence type="ECO:0000313" key="4">
    <source>
        <dbReference type="Proteomes" id="UP000283841"/>
    </source>
</evidence>
<dbReference type="RefSeq" id="XP_028484383.1">
    <property type="nucleotide sequence ID" value="XM_028627176.1"/>
</dbReference>
<feature type="transmembrane region" description="Helical" evidence="2">
    <location>
        <begin position="579"/>
        <end position="602"/>
    </location>
</feature>
<keyword evidence="2" id="KW-1133">Transmembrane helix</keyword>
<evidence type="ECO:0000256" key="2">
    <source>
        <dbReference type="SAM" id="Phobius"/>
    </source>
</evidence>
<dbReference type="Proteomes" id="UP000283841">
    <property type="component" value="Unassembled WGS sequence"/>
</dbReference>
<dbReference type="AlphaFoldDB" id="A0A443HSD1"/>
<evidence type="ECO:0000256" key="1">
    <source>
        <dbReference type="SAM" id="MobiDB-lite"/>
    </source>
</evidence>
<sequence>MSTNYQYSALNHPQDSGDNDHLPQPQPISANTQPDPVEATTSVAENNSRRSSSSSHPELADDTARTMELGLPGQSQIPEEPGGGSASESAKADSPSAKKTLKDIDWAGSWVWEIGGSILSVICVALLMGFLAYVNGMAYASWQYTISPNAVVSVITAFAKAAMLIPVSSCLGQLKWRQGRHQKPMRLYHFYVLDQASRGPYGALEVFWTIGSTLAILGALLTVLSVAIDPFTQQILSFPTREVQAHNVTASAQKAQVYAPEWAETTINTFELEPTMQTAILTGLARINTPLQPNCPTVHCDYPDFVTLGICTQCEDVTEKTVQTCHPLSNTSAGWEWFNSYPEYQPIPADCSYSTPDGFQFTPELIAALPMYGGFNLERQPFTSIATSSSQTPDGGLLVSFFSAKYPSKIYYRVSNVSAVEPKPIMTQCSVHLCEKQYTQNNVSTNSRGLHPSRTKPLAHYTLDMNDKTLLILVPENGTETLSKNSTYRLDVMSWQSFTNTMRMFFNVTFLQGNPYTSETSYPTLPGVQSAPVLFNSDNITDSLARMGESMTDNIRSSNKGTLVNGRAFLTETYIHVRWPWTILLIVSVALAIVHFAATAIASRGQPVLWKSSVFPFLVGQLETVPEHDMARLRRMDQVCSMSRKIKVVVEDHDDGPLLFAER</sequence>
<organism evidence="3 4">
    <name type="scientific">Byssochlamys spectabilis</name>
    <name type="common">Paecilomyces variotii</name>
    <dbReference type="NCBI Taxonomy" id="264951"/>
    <lineage>
        <taxon>Eukaryota</taxon>
        <taxon>Fungi</taxon>
        <taxon>Dikarya</taxon>
        <taxon>Ascomycota</taxon>
        <taxon>Pezizomycotina</taxon>
        <taxon>Eurotiomycetes</taxon>
        <taxon>Eurotiomycetidae</taxon>
        <taxon>Eurotiales</taxon>
        <taxon>Thermoascaceae</taxon>
        <taxon>Paecilomyces</taxon>
    </lineage>
</organism>
<dbReference type="GeneID" id="39596453"/>
<feature type="compositionally biased region" description="Polar residues" evidence="1">
    <location>
        <begin position="27"/>
        <end position="46"/>
    </location>
</feature>
<dbReference type="STRING" id="264951.A0A443HSD1"/>
<feature type="region of interest" description="Disordered" evidence="1">
    <location>
        <begin position="1"/>
        <end position="98"/>
    </location>
</feature>
<dbReference type="VEuPathDB" id="FungiDB:C8Q69DRAFT_302792"/>
<dbReference type="EMBL" id="RCNU01000007">
    <property type="protein sequence ID" value="RWQ94738.1"/>
    <property type="molecule type" value="Genomic_DNA"/>
</dbReference>
<proteinExistence type="predicted"/>
<accession>A0A443HSD1</accession>
<dbReference type="InterPro" id="IPR021514">
    <property type="entry name" value="DUF3176"/>
</dbReference>
<dbReference type="PANTHER" id="PTHR35394:SF5">
    <property type="entry name" value="DUF3176 DOMAIN-CONTAINING PROTEIN"/>
    <property type="match status" value="1"/>
</dbReference>
<evidence type="ECO:0000313" key="3">
    <source>
        <dbReference type="EMBL" id="RWQ94738.1"/>
    </source>
</evidence>
<reference evidence="3 4" key="1">
    <citation type="journal article" date="2018" name="Front. Microbiol.">
        <title>Genomic and genetic insights into a cosmopolitan fungus, Paecilomyces variotii (Eurotiales).</title>
        <authorList>
            <person name="Urquhart A.S."/>
            <person name="Mondo S.J."/>
            <person name="Makela M.R."/>
            <person name="Hane J.K."/>
            <person name="Wiebenga A."/>
            <person name="He G."/>
            <person name="Mihaltcheva S."/>
            <person name="Pangilinan J."/>
            <person name="Lipzen A."/>
            <person name="Barry K."/>
            <person name="de Vries R.P."/>
            <person name="Grigoriev I.V."/>
            <person name="Idnurm A."/>
        </authorList>
    </citation>
    <scope>NUCLEOTIDE SEQUENCE [LARGE SCALE GENOMIC DNA]</scope>
    <source>
        <strain evidence="3 4">CBS 101075</strain>
    </source>
</reference>
<dbReference type="PANTHER" id="PTHR35394">
    <property type="entry name" value="DUF3176 DOMAIN-CONTAINING PROTEIN"/>
    <property type="match status" value="1"/>
</dbReference>
<protein>
    <submittedName>
        <fullName evidence="3">Uncharacterized protein</fullName>
    </submittedName>
</protein>
<comment type="caution">
    <text evidence="3">The sequence shown here is derived from an EMBL/GenBank/DDBJ whole genome shotgun (WGS) entry which is preliminary data.</text>
</comment>
<keyword evidence="2" id="KW-0472">Membrane</keyword>
<feature type="compositionally biased region" description="Polar residues" evidence="1">
    <location>
        <begin position="1"/>
        <end position="16"/>
    </location>
</feature>
<dbReference type="Pfam" id="PF11374">
    <property type="entry name" value="DUF3176"/>
    <property type="match status" value="1"/>
</dbReference>
<feature type="transmembrane region" description="Helical" evidence="2">
    <location>
        <begin position="154"/>
        <end position="176"/>
    </location>
</feature>
<name>A0A443HSD1_BYSSP</name>
<keyword evidence="2" id="KW-0812">Transmembrane</keyword>
<gene>
    <name evidence="3" type="ORF">C8Q69DRAFT_302792</name>
</gene>
<keyword evidence="4" id="KW-1185">Reference proteome</keyword>